<keyword evidence="1" id="KW-0732">Signal</keyword>
<dbReference type="InterPro" id="IPR021307">
    <property type="entry name" value="DUF2884"/>
</dbReference>
<protein>
    <recommendedName>
        <fullName evidence="3">DUF2884 family protein</fullName>
    </recommendedName>
</protein>
<evidence type="ECO:0000313" key="2">
    <source>
        <dbReference type="EMBL" id="CAA9311346.1"/>
    </source>
</evidence>
<feature type="chain" id="PRO_5026787688" description="DUF2884 family protein" evidence="1">
    <location>
        <begin position="22"/>
        <end position="262"/>
    </location>
</feature>
<accession>A0A6J4KQK6</accession>
<feature type="signal peptide" evidence="1">
    <location>
        <begin position="1"/>
        <end position="21"/>
    </location>
</feature>
<reference evidence="2" key="1">
    <citation type="submission" date="2020-02" db="EMBL/GenBank/DDBJ databases">
        <authorList>
            <person name="Meier V. D."/>
        </authorList>
    </citation>
    <scope>NUCLEOTIDE SEQUENCE</scope>
    <source>
        <strain evidence="2">AVDCRST_MAG71</strain>
    </source>
</reference>
<gene>
    <name evidence="2" type="ORF">AVDCRST_MAG71-694</name>
</gene>
<evidence type="ECO:0008006" key="3">
    <source>
        <dbReference type="Google" id="ProtNLM"/>
    </source>
</evidence>
<evidence type="ECO:0000256" key="1">
    <source>
        <dbReference type="SAM" id="SignalP"/>
    </source>
</evidence>
<dbReference type="Pfam" id="PF11101">
    <property type="entry name" value="DUF2884"/>
    <property type="match status" value="1"/>
</dbReference>
<proteinExistence type="predicted"/>
<dbReference type="EMBL" id="CADCUA010000211">
    <property type="protein sequence ID" value="CAA9311346.1"/>
    <property type="molecule type" value="Genomic_DNA"/>
</dbReference>
<name>A0A6J4KQK6_9GAMM</name>
<dbReference type="AlphaFoldDB" id="A0A6J4KQK6"/>
<sequence length="262" mass="28400">MRRPLCLLLLPMALFAGNAQADMTVRGGECKVESDYDLSLTERSVILTRQSGTPRAVVLREGRLFVDEQWVSLGKADSERILTFERGARSAMPEAQGIGREAADIAFTALGGVAEGLSSDPVSAKAKLDKARVQLDARLARSVTTTRFDGRELGEGIGDAVKEMVPMLVGDIVGGTIRAALSGDAARFQRLDNLDARIEAQIKPRAERLEQRADRFCQRLVELDRIDASLEYRLPGGQPLNLLDATYLPKAGRTVAAQAAAH</sequence>
<organism evidence="2">
    <name type="scientific">uncultured Lysobacter sp</name>
    <dbReference type="NCBI Taxonomy" id="271060"/>
    <lineage>
        <taxon>Bacteria</taxon>
        <taxon>Pseudomonadati</taxon>
        <taxon>Pseudomonadota</taxon>
        <taxon>Gammaproteobacteria</taxon>
        <taxon>Lysobacterales</taxon>
        <taxon>Lysobacteraceae</taxon>
        <taxon>Lysobacter</taxon>
        <taxon>environmental samples</taxon>
    </lineage>
</organism>